<dbReference type="GO" id="GO:0030659">
    <property type="term" value="C:cytoplasmic vesicle membrane"/>
    <property type="evidence" value="ECO:0007669"/>
    <property type="project" value="UniProtKB-SubCell"/>
</dbReference>
<keyword evidence="15" id="KW-0472">Membrane</keyword>
<dbReference type="PROSITE" id="PS51456">
    <property type="entry name" value="MYOSIN_MOTOR"/>
    <property type="match status" value="1"/>
</dbReference>
<dbReference type="Ensembl" id="ENSMFAT00000026384.2">
    <property type="protein sequence ID" value="ENSMFAP00000007690.2"/>
    <property type="gene ID" value="ENSMFAG00000000163.2"/>
</dbReference>
<evidence type="ECO:0000256" key="15">
    <source>
        <dbReference type="ARBA" id="ARBA00023136"/>
    </source>
</evidence>
<dbReference type="Gene3D" id="1.20.5.340">
    <property type="match status" value="3"/>
</dbReference>
<dbReference type="Pfam" id="PF01602">
    <property type="entry name" value="Adaptin_N"/>
    <property type="match status" value="1"/>
</dbReference>
<dbReference type="FunFam" id="1.20.5.340:FF:000002">
    <property type="entry name" value="Myosin heavy chain"/>
    <property type="match status" value="1"/>
</dbReference>
<feature type="domain" description="Myosin motor" evidence="24">
    <location>
        <begin position="772"/>
        <end position="1084"/>
    </location>
</feature>
<dbReference type="SUPFAM" id="SSF48371">
    <property type="entry name" value="ARM repeat"/>
    <property type="match status" value="1"/>
</dbReference>
<evidence type="ECO:0000313" key="26">
    <source>
        <dbReference type="Proteomes" id="UP000233100"/>
    </source>
</evidence>
<keyword evidence="8" id="KW-0963">Cytoplasm</keyword>
<dbReference type="VEuPathDB" id="HostDB:ENSMFAG00000000163"/>
<dbReference type="GO" id="GO:0003774">
    <property type="term" value="F:cytoskeletal motor activity"/>
    <property type="evidence" value="ECO:0007669"/>
    <property type="project" value="InterPro"/>
</dbReference>
<evidence type="ECO:0000313" key="25">
    <source>
        <dbReference type="Ensembl" id="ENSMFAP00000007690.2"/>
    </source>
</evidence>
<dbReference type="SUPFAM" id="SSF90257">
    <property type="entry name" value="Myosin rod fragments"/>
    <property type="match status" value="3"/>
</dbReference>
<dbReference type="GeneTree" id="ENSGT00940000159432"/>
<proteinExistence type="inferred from homology"/>
<name>A0A2K5U5P5_MACFA</name>
<evidence type="ECO:0000256" key="10">
    <source>
        <dbReference type="ARBA" id="ARBA00022840"/>
    </source>
</evidence>
<protein>
    <submittedName>
        <fullName evidence="25">Myosin heavy chain 7</fullName>
    </submittedName>
</protein>
<evidence type="ECO:0000256" key="3">
    <source>
        <dbReference type="ARBA" id="ARBA00004657"/>
    </source>
</evidence>
<evidence type="ECO:0000256" key="9">
    <source>
        <dbReference type="ARBA" id="ARBA00022741"/>
    </source>
</evidence>
<dbReference type="PRINTS" id="PR00193">
    <property type="entry name" value="MYOSINHEAVY"/>
</dbReference>
<evidence type="ECO:0000256" key="7">
    <source>
        <dbReference type="ARBA" id="ARBA00022448"/>
    </source>
</evidence>
<evidence type="ECO:0000259" key="24">
    <source>
        <dbReference type="PROSITE" id="PS51456"/>
    </source>
</evidence>
<dbReference type="InterPro" id="IPR002553">
    <property type="entry name" value="Clathrin/coatomer_adapt-like_N"/>
</dbReference>
<keyword evidence="17" id="KW-0514">Muscle protein</keyword>
<keyword evidence="9" id="KW-0547">Nucleotide-binding</keyword>
<dbReference type="Bgee" id="ENSMFAG00000000163">
    <property type="expression patterns" value="Expressed in heart and 6 other cell types or tissues"/>
</dbReference>
<reference evidence="25" key="3">
    <citation type="submission" date="2025-09" db="UniProtKB">
        <authorList>
            <consortium name="Ensembl"/>
        </authorList>
    </citation>
    <scope>IDENTIFICATION</scope>
</reference>
<dbReference type="GO" id="GO:0005524">
    <property type="term" value="F:ATP binding"/>
    <property type="evidence" value="ECO:0007669"/>
    <property type="project" value="UniProtKB-KW"/>
</dbReference>
<sequence length="1517" mass="171617">MVAPSLKLQDLIEEIRGAKTQAQEREVIQKECAHIRASFRDGDPVHRHRQLAKLLYVHMLGYPAHFGQMECLKLIASSRFTDKRVGYLGAMLLLDERHDAHLLITNSIKNDLSQGIQPVQGLALCTLSTMGSAEMCRDLAPEVEKLLLQPSPYVRKKAILTAVHMIRKVPELSSVFLPPCVHLLHERHHGILLGTITLITELCERSPAALRHFRKVVPQLVQILRTLVTTGYSTEHSISGVSDPFLQVQILRLLRILGRNHEESSETMNDLLAQVATNTDTSRNAGNAVLFETVLTIMDIRSAAGLRVLAVNILGRFLLNSDRNIRYVALTSLLRLVQSDHSAVQRHRPTVVDCLQETDASLSRRALELSLALVNSSNVRAMMQELQAFLESCPPDLRADCASGILLAAERFAPTKRWHIDTILHVLTTAGTHVRDDAVANLTQLIGGAQELHAYSVRRLYNALAEDISQQPLVQVAAWCIGEYGDLLLEGNCEEIEPLQVDEEEVLALLEKVLQSHMSLPATRGYALTALMKLSTRLQGDNNRIRQVVSIYKSCLDVELQQRAVEYDTLFRKYDHMRAAILEKMPLVEQDGPQADEEAKESKAAAQLSEAVPAPTEPQASQLLDLLDLLDGASGDAQHPPPLDPSPGGALVYLLDLPCAPPPPAPIPDLKVFEREGVQLNLSFIRPPENPALLLITATATNSSEGDVTDFICQAAVPKSLQLQMQAPSGNTVPARGGLPITQLFRILNPNKAPVRLKLRLTYNHFHQSVQEIFEFNSFEQLCINFTNEKLQQFFNHHMFVLEQEEYKKEGIEWTFIDFGMDLQACIDLIEKPMGIMSILEEECMFPKATDMTFKAKLFDNHLGKSSNFQKPRNIKGKPEAHFSLIHYAGTVDYNIIGWLQKNKDPLNETVVALYQKSSLKLLSTLFANYAGADAPIEKGKGKAKKGSSFQTVSALHRENLNKLMTNLRSTHPHFVRCIIPNETKSPGVMDNPLVMHQLRCNGVLEGIRICRKGFPNRILYGDFRQRYRILNPAAIPEGQFIDSRKGAEKLLGSLDIDHNQYKFGHTKVFFKAGLLGLLEEMRDERLSRIITRIQAQSRGVLSRMEYKKLLERRDSLLIIQWNIRAFMGVKNWPWMKLYFKIKPLLKSAETEKEMATMKEEFARLKEALEKSEARRKELEEKMVSLLQEKNDLQLQVQAEQDNLADAEERCDQLIKNKIQLEAKVKEMNERLEDEEEMNAELTAKKRKLEDECSELKRDIDDLELTLAKVEKEKHATENKVKNLTEEMAGLDEIIAKLTKEKKALQEAHQQALDDLQAEEDKVNTLTKAKVKLEQQVDDLEGSLEQEKKVRMDLERAKRKLEGDLKLTQESIMDLENDKQQLDERLKKKDFELNALNARIEDEQALGSQLQKKLKELQARIEELEEELEAERTARAKVEKLRSDLSRELEEISERLEEAGGATSVQIEMNKKGRSSRRCAGTWRRPRCSTRPRPLPCARSTPTAWQSWGSRSTTCSG</sequence>
<evidence type="ECO:0000256" key="21">
    <source>
        <dbReference type="PROSITE-ProRule" id="PRU00782"/>
    </source>
</evidence>
<dbReference type="Gene3D" id="1.20.5.4820">
    <property type="match status" value="1"/>
</dbReference>
<evidence type="ECO:0000256" key="17">
    <source>
        <dbReference type="ARBA" id="ARBA00023179"/>
    </source>
</evidence>
<feature type="region of interest" description="Actin-binding" evidence="21">
    <location>
        <begin position="961"/>
        <end position="983"/>
    </location>
</feature>
<feature type="region of interest" description="Disordered" evidence="22">
    <location>
        <begin position="1461"/>
        <end position="1517"/>
    </location>
</feature>
<reference evidence="25 26" key="1">
    <citation type="submission" date="2013-03" db="EMBL/GenBank/DDBJ databases">
        <authorList>
            <person name="Warren W."/>
            <person name="Wilson R.K."/>
        </authorList>
    </citation>
    <scope>NUCLEOTIDE SEQUENCE</scope>
</reference>
<keyword evidence="18 21" id="KW-0009">Actin-binding</keyword>
<keyword evidence="11" id="KW-0653">Protein transport</keyword>
<gene>
    <name evidence="25" type="primary">MYH7</name>
</gene>
<dbReference type="Proteomes" id="UP000233100">
    <property type="component" value="Chromosome 7"/>
</dbReference>
<evidence type="ECO:0000256" key="6">
    <source>
        <dbReference type="ARBA" id="ARBA00022433"/>
    </source>
</evidence>
<dbReference type="InterPro" id="IPR013041">
    <property type="entry name" value="Clathrin_app_Ig-like_sf"/>
</dbReference>
<evidence type="ECO:0000256" key="12">
    <source>
        <dbReference type="ARBA" id="ARBA00023034"/>
    </source>
</evidence>
<evidence type="ECO:0000256" key="13">
    <source>
        <dbReference type="ARBA" id="ARBA00023054"/>
    </source>
</evidence>
<evidence type="ECO:0000256" key="8">
    <source>
        <dbReference type="ARBA" id="ARBA00022490"/>
    </source>
</evidence>
<evidence type="ECO:0000259" key="23">
    <source>
        <dbReference type="PROSITE" id="PS50180"/>
    </source>
</evidence>
<dbReference type="GO" id="GO:0006886">
    <property type="term" value="P:intracellular protein transport"/>
    <property type="evidence" value="ECO:0007669"/>
    <property type="project" value="InterPro"/>
</dbReference>
<dbReference type="InterPro" id="IPR027417">
    <property type="entry name" value="P-loop_NTPase"/>
</dbReference>
<evidence type="ECO:0000256" key="14">
    <source>
        <dbReference type="ARBA" id="ARBA00023123"/>
    </source>
</evidence>
<reference evidence="25" key="2">
    <citation type="submission" date="2025-08" db="UniProtKB">
        <authorList>
            <consortium name="Ensembl"/>
        </authorList>
    </citation>
    <scope>IDENTIFICATION</scope>
</reference>
<dbReference type="FunFam" id="1.20.5.340:FF:000004">
    <property type="entry name" value="Myosin heavy chain"/>
    <property type="match status" value="1"/>
</dbReference>
<keyword evidence="7" id="KW-0813">Transport</keyword>
<dbReference type="SMART" id="SM00809">
    <property type="entry name" value="Alpha_adaptinC2"/>
    <property type="match status" value="1"/>
</dbReference>
<dbReference type="InterPro" id="IPR036961">
    <property type="entry name" value="Kinesin_motor_dom_sf"/>
</dbReference>
<feature type="compositionally biased region" description="Polar residues" evidence="22">
    <location>
        <begin position="1500"/>
        <end position="1517"/>
    </location>
</feature>
<dbReference type="GO" id="GO:0032982">
    <property type="term" value="C:myosin filament"/>
    <property type="evidence" value="ECO:0007669"/>
    <property type="project" value="UniProtKB-KW"/>
</dbReference>
<dbReference type="SUPFAM" id="SSF49348">
    <property type="entry name" value="Clathrin adaptor appendage domain"/>
    <property type="match status" value="1"/>
</dbReference>
<evidence type="ECO:0000256" key="18">
    <source>
        <dbReference type="ARBA" id="ARBA00023203"/>
    </source>
</evidence>
<dbReference type="FunFam" id="1.25.10.10:FF:000030">
    <property type="entry name" value="AP-1 complex subunit gamma"/>
    <property type="match status" value="1"/>
</dbReference>
<feature type="region of interest" description="Disordered" evidence="22">
    <location>
        <begin position="591"/>
        <end position="617"/>
    </location>
</feature>
<keyword evidence="13" id="KW-0175">Coiled coil</keyword>
<comment type="similarity">
    <text evidence="4">Belongs to the adaptor complexes large subunit family.</text>
</comment>
<dbReference type="GO" id="GO:0016192">
    <property type="term" value="P:vesicle-mediated transport"/>
    <property type="evidence" value="ECO:0007669"/>
    <property type="project" value="InterPro"/>
</dbReference>
<dbReference type="Gene3D" id="1.20.58.530">
    <property type="match status" value="1"/>
</dbReference>
<evidence type="ECO:0000256" key="20">
    <source>
        <dbReference type="ARBA" id="ARBA00029433"/>
    </source>
</evidence>
<dbReference type="PANTHER" id="PTHR22780">
    <property type="entry name" value="ADAPTIN, ALPHA/GAMMA/EPSILON"/>
    <property type="match status" value="1"/>
</dbReference>
<dbReference type="Gene3D" id="3.40.850.10">
    <property type="entry name" value="Kinesin motor domain"/>
    <property type="match status" value="1"/>
</dbReference>
<dbReference type="GO" id="GO:0030016">
    <property type="term" value="C:myofibril"/>
    <property type="evidence" value="ECO:0007669"/>
    <property type="project" value="UniProtKB-SubCell"/>
</dbReference>
<feature type="domain" description="GAE" evidence="23">
    <location>
        <begin position="665"/>
        <end position="780"/>
    </location>
</feature>
<dbReference type="InterPro" id="IPR016024">
    <property type="entry name" value="ARM-type_fold"/>
</dbReference>
<keyword evidence="16" id="KW-0505">Motor protein</keyword>
<dbReference type="Pfam" id="PF01576">
    <property type="entry name" value="Myosin_tail_1"/>
    <property type="match status" value="1"/>
</dbReference>
<dbReference type="InterPro" id="IPR050840">
    <property type="entry name" value="Adaptor_Complx_Large_Subunit"/>
</dbReference>
<evidence type="ECO:0000256" key="19">
    <source>
        <dbReference type="ARBA" id="ARBA00023329"/>
    </source>
</evidence>
<dbReference type="PROSITE" id="PS50180">
    <property type="entry name" value="GAE"/>
    <property type="match status" value="1"/>
</dbReference>
<dbReference type="GO" id="GO:0005794">
    <property type="term" value="C:Golgi apparatus"/>
    <property type="evidence" value="ECO:0007669"/>
    <property type="project" value="UniProtKB-SubCell"/>
</dbReference>
<keyword evidence="10" id="KW-0067">ATP-binding</keyword>
<dbReference type="GO" id="GO:0003779">
    <property type="term" value="F:actin binding"/>
    <property type="evidence" value="ECO:0007669"/>
    <property type="project" value="UniProtKB-KW"/>
</dbReference>
<evidence type="ECO:0000256" key="16">
    <source>
        <dbReference type="ARBA" id="ARBA00023175"/>
    </source>
</evidence>
<dbReference type="Gene3D" id="2.60.40.1230">
    <property type="match status" value="1"/>
</dbReference>
<dbReference type="FunFam" id="1.20.5.4820:FF:000001">
    <property type="entry name" value="Myosin heavy chain"/>
    <property type="match status" value="1"/>
</dbReference>
<dbReference type="Pfam" id="PF00063">
    <property type="entry name" value="Myosin_head"/>
    <property type="match status" value="1"/>
</dbReference>
<dbReference type="InterPro" id="IPR008152">
    <property type="entry name" value="Clathrin_a/b/g-adaptin_app_Ig"/>
</dbReference>
<evidence type="ECO:0000256" key="1">
    <source>
        <dbReference type="ARBA" id="ARBA00004156"/>
    </source>
</evidence>
<keyword evidence="19" id="KW-0968">Cytoplasmic vesicle</keyword>
<evidence type="ECO:0000256" key="22">
    <source>
        <dbReference type="SAM" id="MobiDB-lite"/>
    </source>
</evidence>
<keyword evidence="12" id="KW-0333">Golgi apparatus</keyword>
<dbReference type="SMART" id="SM00242">
    <property type="entry name" value="MYSc"/>
    <property type="match status" value="1"/>
</dbReference>
<keyword evidence="6" id="KW-0787">Thick filament</keyword>
<dbReference type="InterPro" id="IPR008153">
    <property type="entry name" value="GAE_dom"/>
</dbReference>
<dbReference type="InterPro" id="IPR001609">
    <property type="entry name" value="Myosin_head_motor_dom-like"/>
</dbReference>
<dbReference type="FunFam" id="1.20.58.530:FF:000001">
    <property type="entry name" value="Myosin heavy chain"/>
    <property type="match status" value="1"/>
</dbReference>
<comment type="caution">
    <text evidence="21">Lacks conserved residue(s) required for the propagation of feature annotation.</text>
</comment>
<dbReference type="InterPro" id="IPR011989">
    <property type="entry name" value="ARM-like"/>
</dbReference>
<dbReference type="Gene3D" id="1.25.10.10">
    <property type="entry name" value="Leucine-rich Repeat Variant"/>
    <property type="match status" value="1"/>
</dbReference>
<dbReference type="GO" id="GO:0030117">
    <property type="term" value="C:membrane coat"/>
    <property type="evidence" value="ECO:0007669"/>
    <property type="project" value="InterPro"/>
</dbReference>
<comment type="subcellular location">
    <subcellularLocation>
        <location evidence="3">Cytoplasm</location>
        <location evidence="3">Myofibril</location>
    </subcellularLocation>
    <subcellularLocation>
        <location evidence="1">Cytoplasmic vesicle membrane</location>
    </subcellularLocation>
    <subcellularLocation>
        <location evidence="20">Endomembrane system</location>
        <topology evidence="20">Peripheral membrane protein</topology>
        <orientation evidence="20">Cytoplasmic side</orientation>
    </subcellularLocation>
    <subcellularLocation>
        <location evidence="2">Golgi apparatus</location>
    </subcellularLocation>
</comment>
<evidence type="ECO:0000256" key="4">
    <source>
        <dbReference type="ARBA" id="ARBA00006613"/>
    </source>
</evidence>
<evidence type="ECO:0000256" key="11">
    <source>
        <dbReference type="ARBA" id="ARBA00022927"/>
    </source>
</evidence>
<dbReference type="SUPFAM" id="SSF52540">
    <property type="entry name" value="P-loop containing nucleoside triphosphate hydrolases"/>
    <property type="match status" value="1"/>
</dbReference>
<keyword evidence="26" id="KW-1185">Reference proteome</keyword>
<keyword evidence="14 21" id="KW-0518">Myosin</keyword>
<dbReference type="GO" id="GO:0016459">
    <property type="term" value="C:myosin complex"/>
    <property type="evidence" value="ECO:0007669"/>
    <property type="project" value="UniProtKB-KW"/>
</dbReference>
<evidence type="ECO:0000256" key="2">
    <source>
        <dbReference type="ARBA" id="ARBA00004555"/>
    </source>
</evidence>
<dbReference type="PROSITE" id="PS50096">
    <property type="entry name" value="IQ"/>
    <property type="match status" value="1"/>
</dbReference>
<dbReference type="InterPro" id="IPR002928">
    <property type="entry name" value="Myosin_tail"/>
</dbReference>
<accession>A0A2K5U5P5</accession>
<evidence type="ECO:0000256" key="5">
    <source>
        <dbReference type="ARBA" id="ARBA00008314"/>
    </source>
</evidence>
<comment type="similarity">
    <text evidence="5 21">Belongs to the TRAFAC class myosin-kinesin ATPase superfamily. Myosin family.</text>
</comment>
<organism evidence="25 26">
    <name type="scientific">Macaca fascicularis</name>
    <name type="common">Crab-eating macaque</name>
    <name type="synonym">Cynomolgus monkey</name>
    <dbReference type="NCBI Taxonomy" id="9541"/>
    <lineage>
        <taxon>Eukaryota</taxon>
        <taxon>Metazoa</taxon>
        <taxon>Chordata</taxon>
        <taxon>Craniata</taxon>
        <taxon>Vertebrata</taxon>
        <taxon>Euteleostomi</taxon>
        <taxon>Mammalia</taxon>
        <taxon>Eutheria</taxon>
        <taxon>Euarchontoglires</taxon>
        <taxon>Primates</taxon>
        <taxon>Haplorrhini</taxon>
        <taxon>Catarrhini</taxon>
        <taxon>Cercopithecidae</taxon>
        <taxon>Cercopithecinae</taxon>
        <taxon>Macaca</taxon>
    </lineage>
</organism>